<name>A0A2U1E6G3_9FIRM</name>
<keyword evidence="1" id="KW-1133">Transmembrane helix</keyword>
<organism evidence="2 3">
    <name type="scientific">Ezakiella coagulans</name>
    <dbReference type="NCBI Taxonomy" id="46507"/>
    <lineage>
        <taxon>Bacteria</taxon>
        <taxon>Bacillati</taxon>
        <taxon>Bacillota</taxon>
        <taxon>Tissierellia</taxon>
        <taxon>Ezakiella</taxon>
    </lineage>
</organism>
<feature type="transmembrane region" description="Helical" evidence="1">
    <location>
        <begin position="123"/>
        <end position="144"/>
    </location>
</feature>
<feature type="transmembrane region" description="Helical" evidence="1">
    <location>
        <begin position="78"/>
        <end position="102"/>
    </location>
</feature>
<sequence length="191" mass="20248">MTSEKNYTTKKIAIVALMIGLVYVGSLISFYIPVGIGTPTRLHLGNGFCLLAGLILGPIWGGFAAGVGSVFLDLTNPAYIAGAPITFIFKFLMGAVCGAIAMDKSGHGLNKRKNLIGGILGQLTYIVLYIGKTFLSLNLLFGVPKEGAWATLATKLGSSVINAVFAVLISMALMLVINSRPEVRRQVDQIN</sequence>
<dbReference type="InterPro" id="IPR009825">
    <property type="entry name" value="ECF_substrate-spec-like"/>
</dbReference>
<feature type="transmembrane region" description="Helical" evidence="1">
    <location>
        <begin position="12"/>
        <end position="36"/>
    </location>
</feature>
<reference evidence="2 3" key="1">
    <citation type="submission" date="2018-04" db="EMBL/GenBank/DDBJ databases">
        <title>Genomic Encyclopedia of Type Strains, Phase IV (KMG-IV): sequencing the most valuable type-strain genomes for metagenomic binning, comparative biology and taxonomic classification.</title>
        <authorList>
            <person name="Goeker M."/>
        </authorList>
    </citation>
    <scope>NUCLEOTIDE SEQUENCE [LARGE SCALE GENOMIC DNA]</scope>
    <source>
        <strain evidence="2 3">DSM 20705</strain>
    </source>
</reference>
<gene>
    <name evidence="2" type="ORF">C7381_10159</name>
</gene>
<dbReference type="GO" id="GO:0016020">
    <property type="term" value="C:membrane"/>
    <property type="evidence" value="ECO:0007669"/>
    <property type="project" value="InterPro"/>
</dbReference>
<dbReference type="Proteomes" id="UP000245793">
    <property type="component" value="Unassembled WGS sequence"/>
</dbReference>
<protein>
    <submittedName>
        <fullName evidence="2">Putative membrane protein</fullName>
    </submittedName>
</protein>
<feature type="transmembrane region" description="Helical" evidence="1">
    <location>
        <begin position="48"/>
        <end position="72"/>
    </location>
</feature>
<feature type="transmembrane region" description="Helical" evidence="1">
    <location>
        <begin position="156"/>
        <end position="177"/>
    </location>
</feature>
<evidence type="ECO:0000256" key="1">
    <source>
        <dbReference type="SAM" id="Phobius"/>
    </source>
</evidence>
<evidence type="ECO:0000313" key="2">
    <source>
        <dbReference type="EMBL" id="PVY95533.1"/>
    </source>
</evidence>
<dbReference type="Gene3D" id="1.10.1760.20">
    <property type="match status" value="1"/>
</dbReference>
<dbReference type="Pfam" id="PF07155">
    <property type="entry name" value="ECF-ribofla_trS"/>
    <property type="match status" value="1"/>
</dbReference>
<comment type="caution">
    <text evidence="2">The sequence shown here is derived from an EMBL/GenBank/DDBJ whole genome shotgun (WGS) entry which is preliminary data.</text>
</comment>
<evidence type="ECO:0000313" key="3">
    <source>
        <dbReference type="Proteomes" id="UP000245793"/>
    </source>
</evidence>
<accession>A0A2U1E6G3</accession>
<dbReference type="AlphaFoldDB" id="A0A2U1E6G3"/>
<proteinExistence type="predicted"/>
<keyword evidence="1" id="KW-0812">Transmembrane</keyword>
<dbReference type="RefSeq" id="WP_116479471.1">
    <property type="nucleotide sequence ID" value="NZ_CAUPJO010000015.1"/>
</dbReference>
<keyword evidence="1" id="KW-0472">Membrane</keyword>
<keyword evidence="3" id="KW-1185">Reference proteome</keyword>
<dbReference type="EMBL" id="QEKV01000001">
    <property type="protein sequence ID" value="PVY95533.1"/>
    <property type="molecule type" value="Genomic_DNA"/>
</dbReference>